<comment type="similarity">
    <text evidence="7">Belongs to the PINc/VapC protein family.</text>
</comment>
<proteinExistence type="inferred from homology"/>
<evidence type="ECO:0000256" key="7">
    <source>
        <dbReference type="ARBA" id="ARBA00038093"/>
    </source>
</evidence>
<evidence type="ECO:0000256" key="6">
    <source>
        <dbReference type="ARBA" id="ARBA00022842"/>
    </source>
</evidence>
<reference evidence="9 10" key="1">
    <citation type="journal article" date="2020" name="ISME J.">
        <title>Comparative genomics reveals insights into cyanobacterial evolution and habitat adaptation.</title>
        <authorList>
            <person name="Chen M.Y."/>
            <person name="Teng W.K."/>
            <person name="Zhao L."/>
            <person name="Hu C.X."/>
            <person name="Zhou Y.K."/>
            <person name="Han B.P."/>
            <person name="Song L.R."/>
            <person name="Shu W.S."/>
        </authorList>
    </citation>
    <scope>NUCLEOTIDE SEQUENCE [LARGE SCALE GENOMIC DNA]</scope>
    <source>
        <strain evidence="9 10">FACHB-130</strain>
    </source>
</reference>
<comment type="caution">
    <text evidence="9">The sequence shown here is derived from an EMBL/GenBank/DDBJ whole genome shotgun (WGS) entry which is preliminary data.</text>
</comment>
<comment type="cofactor">
    <cofactor evidence="1">
        <name>Mg(2+)</name>
        <dbReference type="ChEBI" id="CHEBI:18420"/>
    </cofactor>
</comment>
<dbReference type="PANTHER" id="PTHR33653">
    <property type="entry name" value="RIBONUCLEASE VAPC2"/>
    <property type="match status" value="1"/>
</dbReference>
<dbReference type="InterPro" id="IPR050556">
    <property type="entry name" value="Type_II_TA_system_RNase"/>
</dbReference>
<dbReference type="Gene3D" id="3.40.50.1010">
    <property type="entry name" value="5'-nuclease"/>
    <property type="match status" value="1"/>
</dbReference>
<sequence>MRKSLIDTDILSEIRKLKNPKINAKAIGYIGIWQQYTISVITVSEIIKGWRRINRNDRIQEFLTDLSQLEILPLDQSCAELSGLIQADLETSGQPIGLADVLIAATAIANNLVLVTGNTKHYQKIQALGYPLVIDNWRG</sequence>
<gene>
    <name evidence="9" type="ORF">H6G74_19090</name>
</gene>
<dbReference type="InterPro" id="IPR002716">
    <property type="entry name" value="PIN_dom"/>
</dbReference>
<protein>
    <submittedName>
        <fullName evidence="9">PIN domain-containing protein</fullName>
    </submittedName>
</protein>
<evidence type="ECO:0000256" key="3">
    <source>
        <dbReference type="ARBA" id="ARBA00022722"/>
    </source>
</evidence>
<evidence type="ECO:0000313" key="9">
    <source>
        <dbReference type="EMBL" id="MBD2596419.1"/>
    </source>
</evidence>
<organism evidence="9 10">
    <name type="scientific">Nostoc spongiaeforme FACHB-130</name>
    <dbReference type="NCBI Taxonomy" id="1357510"/>
    <lineage>
        <taxon>Bacteria</taxon>
        <taxon>Bacillati</taxon>
        <taxon>Cyanobacteriota</taxon>
        <taxon>Cyanophyceae</taxon>
        <taxon>Nostocales</taxon>
        <taxon>Nostocaceae</taxon>
        <taxon>Nostoc</taxon>
    </lineage>
</organism>
<evidence type="ECO:0000256" key="2">
    <source>
        <dbReference type="ARBA" id="ARBA00022649"/>
    </source>
</evidence>
<feature type="domain" description="PIN" evidence="8">
    <location>
        <begin position="5"/>
        <end position="122"/>
    </location>
</feature>
<keyword evidence="4" id="KW-0479">Metal-binding</keyword>
<keyword evidence="3" id="KW-0540">Nuclease</keyword>
<evidence type="ECO:0000256" key="5">
    <source>
        <dbReference type="ARBA" id="ARBA00022801"/>
    </source>
</evidence>
<keyword evidence="2" id="KW-1277">Toxin-antitoxin system</keyword>
<evidence type="ECO:0000313" key="10">
    <source>
        <dbReference type="Proteomes" id="UP000603457"/>
    </source>
</evidence>
<dbReference type="SUPFAM" id="SSF88723">
    <property type="entry name" value="PIN domain-like"/>
    <property type="match status" value="1"/>
</dbReference>
<dbReference type="InterPro" id="IPR029060">
    <property type="entry name" value="PIN-like_dom_sf"/>
</dbReference>
<dbReference type="Proteomes" id="UP000603457">
    <property type="component" value="Unassembled WGS sequence"/>
</dbReference>
<dbReference type="EMBL" id="JACJTB010000027">
    <property type="protein sequence ID" value="MBD2596419.1"/>
    <property type="molecule type" value="Genomic_DNA"/>
</dbReference>
<evidence type="ECO:0000259" key="8">
    <source>
        <dbReference type="Pfam" id="PF01850"/>
    </source>
</evidence>
<keyword evidence="10" id="KW-1185">Reference proteome</keyword>
<dbReference type="PANTHER" id="PTHR33653:SF1">
    <property type="entry name" value="RIBONUCLEASE VAPC2"/>
    <property type="match status" value="1"/>
</dbReference>
<dbReference type="RefSeq" id="WP_190969158.1">
    <property type="nucleotide sequence ID" value="NZ_JACJTB010000027.1"/>
</dbReference>
<name>A0ABR8FYB0_9NOSO</name>
<evidence type="ECO:0000256" key="4">
    <source>
        <dbReference type="ARBA" id="ARBA00022723"/>
    </source>
</evidence>
<evidence type="ECO:0000256" key="1">
    <source>
        <dbReference type="ARBA" id="ARBA00001946"/>
    </source>
</evidence>
<dbReference type="Pfam" id="PF01850">
    <property type="entry name" value="PIN"/>
    <property type="match status" value="1"/>
</dbReference>
<keyword evidence="6" id="KW-0460">Magnesium</keyword>
<keyword evidence="5" id="KW-0378">Hydrolase</keyword>
<accession>A0ABR8FYB0</accession>